<keyword evidence="2" id="KW-1185">Reference proteome</keyword>
<organism evidence="1 2">
    <name type="scientific">Shewanella surugensis</name>
    <dbReference type="NCBI Taxonomy" id="212020"/>
    <lineage>
        <taxon>Bacteria</taxon>
        <taxon>Pseudomonadati</taxon>
        <taxon>Pseudomonadota</taxon>
        <taxon>Gammaproteobacteria</taxon>
        <taxon>Alteromonadales</taxon>
        <taxon>Shewanellaceae</taxon>
        <taxon>Shewanella</taxon>
    </lineage>
</organism>
<reference evidence="1 2" key="1">
    <citation type="submission" date="2022-01" db="EMBL/GenBank/DDBJ databases">
        <title>Whole genome-based taxonomy of the Shewanellaceae.</title>
        <authorList>
            <person name="Martin-Rodriguez A.J."/>
        </authorList>
    </citation>
    <scope>NUCLEOTIDE SEQUENCE [LARGE SCALE GENOMIC DNA]</scope>
    <source>
        <strain evidence="1 2">DSM 17177</strain>
    </source>
</reference>
<gene>
    <name evidence="1" type="ORF">L2764_11065</name>
</gene>
<protein>
    <recommendedName>
        <fullName evidence="3">Methyltransferase FkbM domain-containing protein</fullName>
    </recommendedName>
</protein>
<dbReference type="Proteomes" id="UP001203423">
    <property type="component" value="Unassembled WGS sequence"/>
</dbReference>
<sequence length="252" mass="29135">MLIGLLPRFMQFHTATDLVRVGRDFDGGYLISKSDIYASDALIGLGINDDWSFESDFCQYKDVPIYAYDASVSKKVFFKNIKNSLRKFHRPKLLLHWIKVYCSYKKFFTGNRKHIEKFVGVNAGGNNCSMEDVFDDVNYSNIFLKIDIEGSEYRILDTLIKNQDKITGMVIEFHDCDVHIGIIESFIKNININLVHIHANNYAPIIIDNSFPITLELTFSKHAKREDKVSMPHKLDMPNNEKIDEVALRIRD</sequence>
<proteinExistence type="predicted"/>
<dbReference type="RefSeq" id="WP_248940274.1">
    <property type="nucleotide sequence ID" value="NZ_JAKIKS010000037.1"/>
</dbReference>
<dbReference type="SUPFAM" id="SSF53335">
    <property type="entry name" value="S-adenosyl-L-methionine-dependent methyltransferases"/>
    <property type="match status" value="1"/>
</dbReference>
<evidence type="ECO:0008006" key="3">
    <source>
        <dbReference type="Google" id="ProtNLM"/>
    </source>
</evidence>
<evidence type="ECO:0000313" key="2">
    <source>
        <dbReference type="Proteomes" id="UP001203423"/>
    </source>
</evidence>
<comment type="caution">
    <text evidence="1">The sequence shown here is derived from an EMBL/GenBank/DDBJ whole genome shotgun (WGS) entry which is preliminary data.</text>
</comment>
<accession>A0ABT0LBC1</accession>
<evidence type="ECO:0000313" key="1">
    <source>
        <dbReference type="EMBL" id="MCL1124999.1"/>
    </source>
</evidence>
<name>A0ABT0LBC1_9GAMM</name>
<dbReference type="EMBL" id="JAKIKS010000037">
    <property type="protein sequence ID" value="MCL1124999.1"/>
    <property type="molecule type" value="Genomic_DNA"/>
</dbReference>
<dbReference type="InterPro" id="IPR029063">
    <property type="entry name" value="SAM-dependent_MTases_sf"/>
</dbReference>